<feature type="region of interest" description="Disordered" evidence="1">
    <location>
        <begin position="168"/>
        <end position="291"/>
    </location>
</feature>
<feature type="compositionally biased region" description="Basic and acidic residues" evidence="1">
    <location>
        <begin position="282"/>
        <end position="291"/>
    </location>
</feature>
<dbReference type="Proteomes" id="UP001562425">
    <property type="component" value="Unassembled WGS sequence"/>
</dbReference>
<evidence type="ECO:0000256" key="1">
    <source>
        <dbReference type="SAM" id="MobiDB-lite"/>
    </source>
</evidence>
<evidence type="ECO:0000313" key="3">
    <source>
        <dbReference type="Proteomes" id="UP001562425"/>
    </source>
</evidence>
<protein>
    <submittedName>
        <fullName evidence="2">Uncharacterized protein</fullName>
    </submittedName>
</protein>
<feature type="compositionally biased region" description="Basic and acidic residues" evidence="1">
    <location>
        <begin position="183"/>
        <end position="195"/>
    </location>
</feature>
<name>A0ABD1D4J9_CULPP</name>
<feature type="compositionally biased region" description="Acidic residues" evidence="1">
    <location>
        <begin position="236"/>
        <end position="245"/>
    </location>
</feature>
<feature type="region of interest" description="Disordered" evidence="1">
    <location>
        <begin position="27"/>
        <end position="46"/>
    </location>
</feature>
<reference evidence="2 3" key="1">
    <citation type="submission" date="2024-05" db="EMBL/GenBank/DDBJ databases">
        <title>Culex pipiens pipiens assembly and annotation.</title>
        <authorList>
            <person name="Alout H."/>
            <person name="Durand T."/>
        </authorList>
    </citation>
    <scope>NUCLEOTIDE SEQUENCE [LARGE SCALE GENOMIC DNA]</scope>
    <source>
        <strain evidence="2">HA-2024</strain>
        <tissue evidence="2">Whole body</tissue>
    </source>
</reference>
<dbReference type="EMBL" id="JBEHCU010007568">
    <property type="protein sequence ID" value="KAL1394533.1"/>
    <property type="molecule type" value="Genomic_DNA"/>
</dbReference>
<feature type="compositionally biased region" description="Polar residues" evidence="1">
    <location>
        <begin position="35"/>
        <end position="46"/>
    </location>
</feature>
<proteinExistence type="predicted"/>
<accession>A0ABD1D4J9</accession>
<keyword evidence="3" id="KW-1185">Reference proteome</keyword>
<sequence>MARMSSSSKGKSSGGLRILWIPGRKKHNRKGVYNPTKSGIPQYQANQQRKTEPWSLGGTMNHTKIINADLHDNLDVGMATASGAMSLAAMASNSKTIVATMPEGECSGASSSTVDPATVTAETASCSGERIELVVLNDLNGDINKRDIPTGNQFDQLELIDECDEKDRNYSNAESSSSLLSSKDNDSHRQMDDYMHNSATLAIGEARRRRRRNSYNNSKKNSCENLDSIDHLNDQNESDVDDAGDSVDAVKINGARTANEPRLDTFRAQQKKGKNKKKDKKKNVPDEEQRNKDDKLVTCLYYSLVCWDCSIS</sequence>
<comment type="caution">
    <text evidence="2">The sequence shown here is derived from an EMBL/GenBank/DDBJ whole genome shotgun (WGS) entry which is preliminary data.</text>
</comment>
<evidence type="ECO:0000313" key="2">
    <source>
        <dbReference type="EMBL" id="KAL1394533.1"/>
    </source>
</evidence>
<feature type="compositionally biased region" description="Basic residues" evidence="1">
    <location>
        <begin position="269"/>
        <end position="281"/>
    </location>
</feature>
<dbReference type="AlphaFoldDB" id="A0ABD1D4J9"/>
<gene>
    <name evidence="2" type="ORF">pipiens_003035</name>
</gene>
<organism evidence="2 3">
    <name type="scientific">Culex pipiens pipiens</name>
    <name type="common">Northern house mosquito</name>
    <dbReference type="NCBI Taxonomy" id="38569"/>
    <lineage>
        <taxon>Eukaryota</taxon>
        <taxon>Metazoa</taxon>
        <taxon>Ecdysozoa</taxon>
        <taxon>Arthropoda</taxon>
        <taxon>Hexapoda</taxon>
        <taxon>Insecta</taxon>
        <taxon>Pterygota</taxon>
        <taxon>Neoptera</taxon>
        <taxon>Endopterygota</taxon>
        <taxon>Diptera</taxon>
        <taxon>Nematocera</taxon>
        <taxon>Culicoidea</taxon>
        <taxon>Culicidae</taxon>
        <taxon>Culicinae</taxon>
        <taxon>Culicini</taxon>
        <taxon>Culex</taxon>
        <taxon>Culex</taxon>
    </lineage>
</organism>